<evidence type="ECO:0000256" key="6">
    <source>
        <dbReference type="ARBA" id="ARBA00022958"/>
    </source>
</evidence>
<evidence type="ECO:0000259" key="15">
    <source>
        <dbReference type="Pfam" id="PF07885"/>
    </source>
</evidence>
<dbReference type="PANTHER" id="PTHR10027:SF10">
    <property type="entry name" value="SLOWPOKE 2, ISOFORM D"/>
    <property type="match status" value="1"/>
</dbReference>
<evidence type="ECO:0000256" key="10">
    <source>
        <dbReference type="ARBA" id="ARBA00023303"/>
    </source>
</evidence>
<comment type="catalytic activity">
    <reaction evidence="11">
        <text>K(+)(in) = K(+)(out)</text>
        <dbReference type="Rhea" id="RHEA:29463"/>
        <dbReference type="ChEBI" id="CHEBI:29103"/>
    </reaction>
</comment>
<keyword evidence="7 13" id="KW-1133">Transmembrane helix</keyword>
<dbReference type="Gene3D" id="1.10.287.70">
    <property type="match status" value="1"/>
</dbReference>
<keyword evidence="8" id="KW-0406">Ion transport</keyword>
<evidence type="ECO:0000259" key="16">
    <source>
        <dbReference type="Pfam" id="PF22614"/>
    </source>
</evidence>
<feature type="transmembrane region" description="Helical" evidence="13">
    <location>
        <begin position="378"/>
        <end position="395"/>
    </location>
</feature>
<feature type="compositionally biased region" description="Basic and acidic residues" evidence="12">
    <location>
        <begin position="974"/>
        <end position="987"/>
    </location>
</feature>
<dbReference type="Pfam" id="PF03493">
    <property type="entry name" value="BK_channel_a"/>
    <property type="match status" value="1"/>
</dbReference>
<evidence type="ECO:0000256" key="7">
    <source>
        <dbReference type="ARBA" id="ARBA00022989"/>
    </source>
</evidence>
<keyword evidence="18" id="KW-1185">Reference proteome</keyword>
<evidence type="ECO:0000256" key="3">
    <source>
        <dbReference type="ARBA" id="ARBA00022538"/>
    </source>
</evidence>
<dbReference type="Gene3D" id="1.20.120.350">
    <property type="entry name" value="Voltage-gated potassium channels. Chain C"/>
    <property type="match status" value="1"/>
</dbReference>
<feature type="compositionally biased region" description="Polar residues" evidence="12">
    <location>
        <begin position="952"/>
        <end position="967"/>
    </location>
</feature>
<evidence type="ECO:0000256" key="8">
    <source>
        <dbReference type="ARBA" id="ARBA00023065"/>
    </source>
</evidence>
<feature type="transmembrane region" description="Helical" evidence="13">
    <location>
        <begin position="247"/>
        <end position="267"/>
    </location>
</feature>
<evidence type="ECO:0000259" key="14">
    <source>
        <dbReference type="Pfam" id="PF03493"/>
    </source>
</evidence>
<dbReference type="InterPro" id="IPR003929">
    <property type="entry name" value="K_chnl_BK_asu"/>
</dbReference>
<comment type="subcellular location">
    <subcellularLocation>
        <location evidence="1">Membrane</location>
        <topology evidence="1">Multi-pass membrane protein</topology>
    </subcellularLocation>
</comment>
<evidence type="ECO:0000313" key="17">
    <source>
        <dbReference type="EMBL" id="RKO91275.1"/>
    </source>
</evidence>
<evidence type="ECO:0000256" key="5">
    <source>
        <dbReference type="ARBA" id="ARBA00022826"/>
    </source>
</evidence>
<protein>
    <submittedName>
        <fullName evidence="17">Uncharacterized protein</fullName>
    </submittedName>
</protein>
<dbReference type="InterPro" id="IPR003148">
    <property type="entry name" value="RCK_N"/>
</dbReference>
<dbReference type="EMBL" id="KZ995143">
    <property type="protein sequence ID" value="RKO91275.1"/>
    <property type="molecule type" value="Genomic_DNA"/>
</dbReference>
<feature type="domain" description="RCK N-terminal" evidence="16">
    <location>
        <begin position="418"/>
        <end position="506"/>
    </location>
</feature>
<dbReference type="GO" id="GO:0016020">
    <property type="term" value="C:membrane"/>
    <property type="evidence" value="ECO:0007669"/>
    <property type="project" value="UniProtKB-SubCell"/>
</dbReference>
<dbReference type="Pfam" id="PF07885">
    <property type="entry name" value="Ion_trans_2"/>
    <property type="match status" value="1"/>
</dbReference>
<dbReference type="InterPro" id="IPR013099">
    <property type="entry name" value="K_chnl_dom"/>
</dbReference>
<feature type="transmembrane region" description="Helical" evidence="13">
    <location>
        <begin position="214"/>
        <end position="235"/>
    </location>
</feature>
<feature type="transmembrane region" description="Helical" evidence="13">
    <location>
        <begin position="315"/>
        <end position="334"/>
    </location>
</feature>
<evidence type="ECO:0000256" key="9">
    <source>
        <dbReference type="ARBA" id="ARBA00023136"/>
    </source>
</evidence>
<evidence type="ECO:0000313" key="18">
    <source>
        <dbReference type="Proteomes" id="UP000269721"/>
    </source>
</evidence>
<keyword evidence="2" id="KW-0813">Transport</keyword>
<keyword evidence="3" id="KW-0633">Potassium transport</keyword>
<feature type="domain" description="Calcium-activated potassium channel BK alpha subunit" evidence="14">
    <location>
        <begin position="566"/>
        <end position="642"/>
    </location>
</feature>
<dbReference type="OrthoDB" id="297496at2759"/>
<feature type="transmembrane region" description="Helical" evidence="13">
    <location>
        <begin position="273"/>
        <end position="295"/>
    </location>
</feature>
<organism evidence="17 18">
    <name type="scientific">Blyttiomyces helicus</name>
    <dbReference type="NCBI Taxonomy" id="388810"/>
    <lineage>
        <taxon>Eukaryota</taxon>
        <taxon>Fungi</taxon>
        <taxon>Fungi incertae sedis</taxon>
        <taxon>Chytridiomycota</taxon>
        <taxon>Chytridiomycota incertae sedis</taxon>
        <taxon>Chytridiomycetes</taxon>
        <taxon>Chytridiomycetes incertae sedis</taxon>
        <taxon>Blyttiomyces</taxon>
    </lineage>
</organism>
<sequence length="1169" mass="130756">MFSEPLNLAARITGTLQSQKNVYETRKDVTKKTYQMEALVIWEITRVPLRDLAGLTPSPKHWIRRHKAANAWKMDLGPVNDTNSGNSTDLGDDITPLITDTKYYNWILWGPFFLIPAVIIAGSDPLAELGLTLNRGYKNTSDIRKIRKAQEKKDKRARERLGTFSRSTSTRFTPLSLAQSYVQDISRRTRRTWSARLSPEAVRRWFAGNRYARMWMVFQVLCTVLAIVNYVLLTYQVGRADRKLIKYVDLFLATMFLIDYSLSMYTAEDRLRYYFDPSSLIDLVSIIPPFVYVIISETSQLLSFSETEEKRELTILALSFTNFVFLSASIINALESINAGKKDDPTLLHWHDSLYYIMVTFSTIGFGDLTPSSIPSRILVMLLIIVVIVFVPIQTGKLAEIYNSSSPYQRAKYNPSSKHSHVVLSGTVTYSAVIDFCREYFESDPDGHVVILDQCEPSLDMRRLLRHPFYRNRVVYLWGTPLSVPDLRRASVMYATAIFLLNVDDLDSSDALAPGREGEQLRVTRGADAQILMQALVAKKAFPGLPVFGEVHDIRSQDLSAACGCDRVLCLDEIKMSILARNCIVPGILTLLLNLVHTYKDTGADSDHDAWLQEYSHGAKNHIFSFKFPAGLIGVRFSNVVALNPGRNYRIRDDDIGFCTNDGGDETMLRIGIHYRESTLREDLEKGELEKELDKVVNHDELAGASLVKTSANLGSSLLLSTSTSPVHLMSISGGSLSPTHAGGGTLAVPSDLSSHIILCGTMTSRGIRQFVRSIRSSATDFGEAPGSADQTPIVCLLESMPDVDNDEIWFDIMRHSHVHIVRGTPLKKTSLLQAGIQRCSRMVVFSKGLKGAGNNAQDLPDANSLFIVKMIQKDWPHVRFIVELVNGSNVKFFASKEAEWDTDNLRIQSVLNNYALSVSDRVALYKKFRTEGAERHSSFLYRLIKFTTSQPDSVEPAKNSSISRTVDSGPLEPRSDNFDSITKDPEFGDAPEPRVPSVDASDYLLSDENLAEDSSQQRSPSTEGDTSITSAYLQRLVEEAELNETGFSPFPAYHFNRHFAAGMVTTSCFMHSLLCQSYFRPYIIDVVRAFAGAVVHLRVGDSLTGKSYGAVVSRCLERGYVPLGLYRGVPRAVKIVGGVEVEGKQHNGLPKDDRVWKEDKIFAIKEQQ</sequence>
<gene>
    <name evidence="17" type="ORF">BDK51DRAFT_27124</name>
</gene>
<evidence type="ECO:0000256" key="1">
    <source>
        <dbReference type="ARBA" id="ARBA00004141"/>
    </source>
</evidence>
<keyword evidence="5" id="KW-0631">Potassium channel</keyword>
<feature type="region of interest" description="Disordered" evidence="12">
    <location>
        <begin position="952"/>
        <end position="999"/>
    </location>
</feature>
<keyword evidence="4 13" id="KW-0812">Transmembrane</keyword>
<name>A0A4P9WH59_9FUNG</name>
<keyword evidence="6" id="KW-0630">Potassium</keyword>
<dbReference type="GO" id="GO:0005267">
    <property type="term" value="F:potassium channel activity"/>
    <property type="evidence" value="ECO:0007669"/>
    <property type="project" value="UniProtKB-KW"/>
</dbReference>
<dbReference type="SUPFAM" id="SSF81324">
    <property type="entry name" value="Voltage-gated potassium channels"/>
    <property type="match status" value="1"/>
</dbReference>
<feature type="domain" description="RCK N-terminal" evidence="16">
    <location>
        <begin position="753"/>
        <end position="883"/>
    </location>
</feature>
<evidence type="ECO:0000256" key="13">
    <source>
        <dbReference type="SAM" id="Phobius"/>
    </source>
</evidence>
<dbReference type="InterPro" id="IPR047871">
    <property type="entry name" value="K_chnl_Slo-like"/>
</dbReference>
<dbReference type="Gene3D" id="3.40.50.720">
    <property type="entry name" value="NAD(P)-binding Rossmann-like Domain"/>
    <property type="match status" value="2"/>
</dbReference>
<feature type="domain" description="Potassium channel" evidence="15">
    <location>
        <begin position="324"/>
        <end position="401"/>
    </location>
</feature>
<proteinExistence type="predicted"/>
<dbReference type="InterPro" id="IPR027359">
    <property type="entry name" value="Volt_channel_dom_sf"/>
</dbReference>
<dbReference type="PANTHER" id="PTHR10027">
    <property type="entry name" value="CALCIUM-ACTIVATED POTASSIUM CHANNEL ALPHA CHAIN"/>
    <property type="match status" value="1"/>
</dbReference>
<dbReference type="Pfam" id="PF22614">
    <property type="entry name" value="Slo-like_RCK"/>
    <property type="match status" value="2"/>
</dbReference>
<evidence type="ECO:0000256" key="2">
    <source>
        <dbReference type="ARBA" id="ARBA00022448"/>
    </source>
</evidence>
<evidence type="ECO:0000256" key="12">
    <source>
        <dbReference type="SAM" id="MobiDB-lite"/>
    </source>
</evidence>
<feature type="transmembrane region" description="Helical" evidence="13">
    <location>
        <begin position="354"/>
        <end position="371"/>
    </location>
</feature>
<evidence type="ECO:0000256" key="4">
    <source>
        <dbReference type="ARBA" id="ARBA00022692"/>
    </source>
</evidence>
<dbReference type="Proteomes" id="UP000269721">
    <property type="component" value="Unassembled WGS sequence"/>
</dbReference>
<keyword evidence="9 13" id="KW-0472">Membrane</keyword>
<reference evidence="18" key="1">
    <citation type="journal article" date="2018" name="Nat. Microbiol.">
        <title>Leveraging single-cell genomics to expand the fungal tree of life.</title>
        <authorList>
            <person name="Ahrendt S.R."/>
            <person name="Quandt C.A."/>
            <person name="Ciobanu D."/>
            <person name="Clum A."/>
            <person name="Salamov A."/>
            <person name="Andreopoulos B."/>
            <person name="Cheng J.F."/>
            <person name="Woyke T."/>
            <person name="Pelin A."/>
            <person name="Henrissat B."/>
            <person name="Reynolds N.K."/>
            <person name="Benny G.L."/>
            <person name="Smith M.E."/>
            <person name="James T.Y."/>
            <person name="Grigoriev I.V."/>
        </authorList>
    </citation>
    <scope>NUCLEOTIDE SEQUENCE [LARGE SCALE GENOMIC DNA]</scope>
</reference>
<keyword evidence="10" id="KW-0407">Ion channel</keyword>
<accession>A0A4P9WH59</accession>
<evidence type="ECO:0000256" key="11">
    <source>
        <dbReference type="ARBA" id="ARBA00034430"/>
    </source>
</evidence>
<dbReference type="AlphaFoldDB" id="A0A4P9WH59"/>